<dbReference type="InterPro" id="IPR004089">
    <property type="entry name" value="MCPsignal_dom"/>
</dbReference>
<evidence type="ECO:0000256" key="3">
    <source>
        <dbReference type="PROSITE-ProRule" id="PRU00284"/>
    </source>
</evidence>
<sequence length="318" mass="32279">MALHRPSRGRDDAAELAVYRAFVAQLTEDCAAAARGDLEARSRPVPGSADIPALVALGDGVNRVLDVSDAFVREASASLTSASEGRFHRKVLLTGLPGSFKRSAATINAARDAMRDSAGRVDAAAVARLELADEFESVVLSTSEGVATAATELSATAAGLTGAAGAASTEVGAARTTIDSLTRSSQEIQQVIALIETVAGQTRLLALNATIEAARAGEAGRGFAVVASEVKDLADQTGRATEQVTEQVAAIQASCGDVAAVMSSVGDTVLAMTGLVEGIAAAVDGSHSLGGVTDQTGLSRLAEQLSSEMTGFLAAMRH</sequence>
<feature type="domain" description="Methyl-accepting transducer" evidence="4">
    <location>
        <begin position="116"/>
        <end position="284"/>
    </location>
</feature>
<accession>A0ABU8EBD1</accession>
<dbReference type="PANTHER" id="PTHR32089:SF112">
    <property type="entry name" value="LYSOZYME-LIKE PROTEIN-RELATED"/>
    <property type="match status" value="1"/>
</dbReference>
<evidence type="ECO:0000313" key="5">
    <source>
        <dbReference type="EMBL" id="MEI4280139.1"/>
    </source>
</evidence>
<dbReference type="InterPro" id="IPR004090">
    <property type="entry name" value="Chemotax_Me-accpt_rcpt"/>
</dbReference>
<dbReference type="PANTHER" id="PTHR32089">
    <property type="entry name" value="METHYL-ACCEPTING CHEMOTAXIS PROTEIN MCPB"/>
    <property type="match status" value="1"/>
</dbReference>
<keyword evidence="6" id="KW-1185">Reference proteome</keyword>
<comment type="similarity">
    <text evidence="2">Belongs to the methyl-accepting chemotaxis (MCP) protein family.</text>
</comment>
<evidence type="ECO:0000256" key="1">
    <source>
        <dbReference type="ARBA" id="ARBA00023224"/>
    </source>
</evidence>
<proteinExistence type="inferred from homology"/>
<dbReference type="Pfam" id="PF00015">
    <property type="entry name" value="MCPsignal"/>
    <property type="match status" value="1"/>
</dbReference>
<name>A0ABU8EBD1_9ACTN</name>
<gene>
    <name evidence="5" type="ORF">UXQ13_16830</name>
</gene>
<dbReference type="PRINTS" id="PR00260">
    <property type="entry name" value="CHEMTRNSDUCR"/>
</dbReference>
<dbReference type="EMBL" id="JBAPLV010000019">
    <property type="protein sequence ID" value="MEI4280139.1"/>
    <property type="molecule type" value="Genomic_DNA"/>
</dbReference>
<dbReference type="Proteomes" id="UP001373496">
    <property type="component" value="Unassembled WGS sequence"/>
</dbReference>
<evidence type="ECO:0000259" key="4">
    <source>
        <dbReference type="PROSITE" id="PS50111"/>
    </source>
</evidence>
<keyword evidence="1 3" id="KW-0807">Transducer</keyword>
<protein>
    <submittedName>
        <fullName evidence="5">Methyl-accepting chemotaxis protein</fullName>
    </submittedName>
</protein>
<comment type="caution">
    <text evidence="5">The sequence shown here is derived from an EMBL/GenBank/DDBJ whole genome shotgun (WGS) entry which is preliminary data.</text>
</comment>
<dbReference type="SUPFAM" id="SSF58104">
    <property type="entry name" value="Methyl-accepting chemotaxis protein (MCP) signaling domain"/>
    <property type="match status" value="1"/>
</dbReference>
<organism evidence="5 6">
    <name type="scientific">Klenkia terrae</name>
    <dbReference type="NCBI Taxonomy" id="1052259"/>
    <lineage>
        <taxon>Bacteria</taxon>
        <taxon>Bacillati</taxon>
        <taxon>Actinomycetota</taxon>
        <taxon>Actinomycetes</taxon>
        <taxon>Geodermatophilales</taxon>
        <taxon>Geodermatophilaceae</taxon>
        <taxon>Klenkia</taxon>
    </lineage>
</organism>
<reference evidence="5 6" key="1">
    <citation type="submission" date="2024-03" db="EMBL/GenBank/DDBJ databases">
        <title>Draft genome sequence of Klenkia terrae.</title>
        <authorList>
            <person name="Duangmal K."/>
            <person name="Chantavorakit T."/>
        </authorList>
    </citation>
    <scope>NUCLEOTIDE SEQUENCE [LARGE SCALE GENOMIC DNA]</scope>
    <source>
        <strain evidence="5 6">JCM 17786</strain>
    </source>
</reference>
<evidence type="ECO:0000256" key="2">
    <source>
        <dbReference type="ARBA" id="ARBA00029447"/>
    </source>
</evidence>
<dbReference type="SMART" id="SM00283">
    <property type="entry name" value="MA"/>
    <property type="match status" value="1"/>
</dbReference>
<dbReference type="PROSITE" id="PS50111">
    <property type="entry name" value="CHEMOTAXIS_TRANSDUC_2"/>
    <property type="match status" value="1"/>
</dbReference>
<evidence type="ECO:0000313" key="6">
    <source>
        <dbReference type="Proteomes" id="UP001373496"/>
    </source>
</evidence>
<dbReference type="Gene3D" id="1.10.287.950">
    <property type="entry name" value="Methyl-accepting chemotaxis protein"/>
    <property type="match status" value="1"/>
</dbReference>
<dbReference type="RefSeq" id="WP_263639365.1">
    <property type="nucleotide sequence ID" value="NZ_JBHTEX010000001.1"/>
</dbReference>